<dbReference type="PANTHER" id="PTHR31571:SF1">
    <property type="entry name" value="ALTERED INHERITANCE OF MITOCHONDRIA PROTEIN 6"/>
    <property type="match status" value="1"/>
</dbReference>
<sequence>MVLVGTVLSMVAAGIFFISLSYIVDAFMKTTILKERRFRNVGITGTEFLDYFESITLDLVKKDRPSITSYLGHPIRVSAIHDCFNDFMFVKSQKGSLVRTKSVVAILTKDVTPVPVHSHNDYWRQLPLFDAIAHGAVSVEADVWNIRIPQKGKKYGELDNSQEYSLAVGHNDNYLDHEYLNLESLYTAPLLNMLNEVNVEHDGNGKKNGIFFDAPEQTLFFYIDFKSDYNKLTYRLLMEKYLQGLREKEYLTYYDLEQDKIVWNQVTVILTGNYPKDLGVLDGGQDKRGYFKDAKRYVFLDALMHDLSSSVIDNSTSITASSSYHQVLRSCNLPVAETDKERVSSCFRKVVTDCHSHNVKTRIWGAPTWPKDFSMDLLRLQWEAQSDFINLDNLSDIYSF</sequence>
<dbReference type="InterPro" id="IPR051236">
    <property type="entry name" value="HAT_RTT109-like"/>
</dbReference>
<keyword evidence="2" id="KW-1133">Transmembrane helix</keyword>
<feature type="transmembrane region" description="Helical" evidence="2">
    <location>
        <begin position="6"/>
        <end position="28"/>
    </location>
</feature>
<dbReference type="FunCoup" id="G0VEX8">
    <property type="interactions" value="21"/>
</dbReference>
<evidence type="ECO:0000313" key="3">
    <source>
        <dbReference type="EMBL" id="CCC69597.1"/>
    </source>
</evidence>
<reference evidence="3 4" key="1">
    <citation type="journal article" date="2011" name="Proc. Natl. Acad. Sci. U.S.A.">
        <title>Evolutionary erosion of yeast sex chromosomes by mating-type switching accidents.</title>
        <authorList>
            <person name="Gordon J.L."/>
            <person name="Armisen D."/>
            <person name="Proux-Wera E."/>
            <person name="Oheigeartaigh S.S."/>
            <person name="Byrne K.P."/>
            <person name="Wolfe K.H."/>
        </authorList>
    </citation>
    <scope>NUCLEOTIDE SEQUENCE [LARGE SCALE GENOMIC DNA]</scope>
    <source>
        <strain evidence="4">ATCC 76901 / BCRC 22586 / CBS 4309 / NBRC 1992 / NRRL Y-12630</strain>
    </source>
</reference>
<dbReference type="GeneID" id="96903206"/>
<proteinExistence type="predicted"/>
<dbReference type="RefSeq" id="XP_003675961.1">
    <property type="nucleotide sequence ID" value="XM_003675913.1"/>
</dbReference>
<dbReference type="KEGG" id="ncs:NCAS_0D00160"/>
<organism evidence="3 4">
    <name type="scientific">Naumovozyma castellii</name>
    <name type="common">Yeast</name>
    <name type="synonym">Saccharomyces castellii</name>
    <dbReference type="NCBI Taxonomy" id="27288"/>
    <lineage>
        <taxon>Eukaryota</taxon>
        <taxon>Fungi</taxon>
        <taxon>Dikarya</taxon>
        <taxon>Ascomycota</taxon>
        <taxon>Saccharomycotina</taxon>
        <taxon>Saccharomycetes</taxon>
        <taxon>Saccharomycetales</taxon>
        <taxon>Saccharomycetaceae</taxon>
        <taxon>Naumovozyma</taxon>
    </lineage>
</organism>
<dbReference type="HOGENOM" id="CLU_031561_1_1_1"/>
<keyword evidence="1" id="KW-0732">Signal</keyword>
<protein>
    <recommendedName>
        <fullName evidence="5">Altered inheritance of mitochondria protein 6</fullName>
    </recommendedName>
</protein>
<dbReference type="eggNOG" id="ENOG502QVA8">
    <property type="taxonomic scope" value="Eukaryota"/>
</dbReference>
<keyword evidence="2" id="KW-0472">Membrane</keyword>
<dbReference type="OMA" id="HWGCTGV"/>
<evidence type="ECO:0000256" key="1">
    <source>
        <dbReference type="ARBA" id="ARBA00022729"/>
    </source>
</evidence>
<gene>
    <name evidence="3" type="primary">NCAS0D00160</name>
    <name evidence="3" type="ordered locus">NCAS_0D00160</name>
</gene>
<dbReference type="Proteomes" id="UP000001640">
    <property type="component" value="Chromosome 4"/>
</dbReference>
<evidence type="ECO:0000313" key="4">
    <source>
        <dbReference type="Proteomes" id="UP000001640"/>
    </source>
</evidence>
<reference key="2">
    <citation type="submission" date="2011-08" db="EMBL/GenBank/DDBJ databases">
        <title>Genome sequence of Naumovozyma castellii.</title>
        <authorList>
            <person name="Gordon J.L."/>
            <person name="Armisen D."/>
            <person name="Proux-Wera E."/>
            <person name="OhEigeartaigh S.S."/>
            <person name="Byrne K.P."/>
            <person name="Wolfe K.H."/>
        </authorList>
    </citation>
    <scope>NUCLEOTIDE SEQUENCE</scope>
    <source>
        <strain>Type strain:CBS 4309</strain>
    </source>
</reference>
<evidence type="ECO:0000256" key="2">
    <source>
        <dbReference type="SAM" id="Phobius"/>
    </source>
</evidence>
<dbReference type="InParanoid" id="G0VEX8"/>
<dbReference type="EMBL" id="HE576755">
    <property type="protein sequence ID" value="CCC69597.1"/>
    <property type="molecule type" value="Genomic_DNA"/>
</dbReference>
<keyword evidence="4" id="KW-1185">Reference proteome</keyword>
<dbReference type="OrthoDB" id="4153866at2759"/>
<evidence type="ECO:0008006" key="5">
    <source>
        <dbReference type="Google" id="ProtNLM"/>
    </source>
</evidence>
<accession>G0VEX8</accession>
<name>G0VEX8_NAUCA</name>
<dbReference type="AlphaFoldDB" id="G0VEX8"/>
<dbReference type="PANTHER" id="PTHR31571">
    <property type="entry name" value="ALTERED INHERITANCE OF MITOCHONDRIA PROTEIN 6"/>
    <property type="match status" value="1"/>
</dbReference>
<keyword evidence="2" id="KW-0812">Transmembrane</keyword>